<keyword evidence="2" id="KW-1185">Reference proteome</keyword>
<feature type="non-terminal residue" evidence="1">
    <location>
        <position position="1"/>
    </location>
</feature>
<name>A0ABN9U266_9DINO</name>
<organism evidence="1 2">
    <name type="scientific">Prorocentrum cordatum</name>
    <dbReference type="NCBI Taxonomy" id="2364126"/>
    <lineage>
        <taxon>Eukaryota</taxon>
        <taxon>Sar</taxon>
        <taxon>Alveolata</taxon>
        <taxon>Dinophyceae</taxon>
        <taxon>Prorocentrales</taxon>
        <taxon>Prorocentraceae</taxon>
        <taxon>Prorocentrum</taxon>
    </lineage>
</organism>
<feature type="non-terminal residue" evidence="1">
    <location>
        <position position="984"/>
    </location>
</feature>
<sequence>AVGGAEDQDAVAPDTDPRVAFEVQQARARTWKCASCESLFCPARRRQGQPASLVRTLLLQLVSRGPPAAKAAVTAGTACTTGQRKGNPKRRIENRCMKRRSRIELLAVAPLSSHLFIPKGLAHRCSKVAAVALNWFVSELHRPETCLARAECASLFLRHLDFSVARDLRGSARSLGASVPQDASDVTPIVRHWLQMLGRGERREAARAAAADAATAAARAAGRRVEATSEDSDELQRKQFESSIFKVLHGDVRTGRRILASSGARPSCDDAANLMKGKFLADPANDSIGNRPGLARKAARCKPLVVQPKTVGTVVARTADCKASGTSSWRNPRLKNIASVPSGLVALTGWALAWVSGSMPALPSLPGACLQETVQHKVTKLLSGTQLGIGVQAAPETMLCIGRALAELCPGDAFCASGMHNAFGEVSRAEIMEEVRKEVPEIALYLLNLWVPAGTPVYTAYSASACAVAGAPVHFEYMGDMLMKLQPDMVGSWRPILVDALASVNLRLNLRKTKVWAPSALADRPRPALMQAGLPQVFGSLEIMGRCCLARPVHRAVWALLDKVLDKALDYDARLLHPEFFSTLAERLDRAALITSCKAARVDRFTMVQESCLRLSAKLGGCDLVSCVSKSLFSHLAGAVQYLPEVTRRLQDLGFDQRRIAEVVDLGGVALRLTALAQRGVHVRPVCTVVCGGPPASSLGPSSLPRGQARKLHGALLEALQSTLHEALRARYFGPQRDLARLPSCAGSVSSRWLTEFPASWWPEITGDKFVMALKFRVGLPVYPAFLQCMHAESKGQADRCGKDLDMFGDRAVCCNTGPCISMRRGLLNGALAQAGRDAGHSALLEQTAPELGLRKRRRGGREVLEEAVLDVDLFGHPSAAAAEGVRCKEDRYPDTGGKAVAPCAVETWGRVGAELSNLLGELAALAAQRQRGRGVLPTRWGDRWRTLISARLAMGVAWALLDAAPAQCRPCGAVRSRAARGAL</sequence>
<gene>
    <name evidence="1" type="ORF">PCOR1329_LOCUS44536</name>
</gene>
<accession>A0ABN9U266</accession>
<proteinExistence type="predicted"/>
<comment type="caution">
    <text evidence="1">The sequence shown here is derived from an EMBL/GenBank/DDBJ whole genome shotgun (WGS) entry which is preliminary data.</text>
</comment>
<evidence type="ECO:0000313" key="2">
    <source>
        <dbReference type="Proteomes" id="UP001189429"/>
    </source>
</evidence>
<dbReference type="EMBL" id="CAUYUJ010015354">
    <property type="protein sequence ID" value="CAK0852890.1"/>
    <property type="molecule type" value="Genomic_DNA"/>
</dbReference>
<protein>
    <submittedName>
        <fullName evidence="1">Uncharacterized protein</fullName>
    </submittedName>
</protein>
<reference evidence="1" key="1">
    <citation type="submission" date="2023-10" db="EMBL/GenBank/DDBJ databases">
        <authorList>
            <person name="Chen Y."/>
            <person name="Shah S."/>
            <person name="Dougan E. K."/>
            <person name="Thang M."/>
            <person name="Chan C."/>
        </authorList>
    </citation>
    <scope>NUCLEOTIDE SEQUENCE [LARGE SCALE GENOMIC DNA]</scope>
</reference>
<dbReference type="Proteomes" id="UP001189429">
    <property type="component" value="Unassembled WGS sequence"/>
</dbReference>
<evidence type="ECO:0000313" key="1">
    <source>
        <dbReference type="EMBL" id="CAK0852890.1"/>
    </source>
</evidence>